<evidence type="ECO:0000256" key="3">
    <source>
        <dbReference type="ARBA" id="ARBA00023237"/>
    </source>
</evidence>
<organism evidence="5 6">
    <name type="scientific">Reichenbachiella agarivorans</name>
    <dbReference type="NCBI Taxonomy" id="2979464"/>
    <lineage>
        <taxon>Bacteria</taxon>
        <taxon>Pseudomonadati</taxon>
        <taxon>Bacteroidota</taxon>
        <taxon>Cytophagia</taxon>
        <taxon>Cytophagales</taxon>
        <taxon>Reichenbachiellaceae</taxon>
        <taxon>Reichenbachiella</taxon>
    </lineage>
</organism>
<dbReference type="EMBL" id="CP106679">
    <property type="protein sequence ID" value="UXP31372.1"/>
    <property type="molecule type" value="Genomic_DNA"/>
</dbReference>
<dbReference type="Gene3D" id="2.40.170.20">
    <property type="entry name" value="TonB-dependent receptor, beta-barrel domain"/>
    <property type="match status" value="1"/>
</dbReference>
<sequence length="842" mass="96624">MRTLLERVLPAHNISISYHDNIVPLDKSIVFDSKITRLKFILTKICENENLNYEVVNDQIVLKYYERPKSEYKYTIDGVIKDIESGEILIGASVYIKEIASGVSSNAYGYYSLTLPRGKYEVEVRYIGYETKYFSIDMFKNVNNDIELKPQSIEMESLQIDERNPMDIKAHSILSSTNRIDMEMAERIPYLGEVDVFQGSLLLPGITNIGEGVSGVNVRGGSSDQNLVMLDEAVLYSSNHFFGLISVFNPDAVSDVEILKGDFPAKYGGRNSSVMHVRQKEGNENDFHVSGGLGLITSRLMVEGPALDQKLTYLFSARSTFWDLILRNLSDPLFNDIRANFQDVNGKFKYNINSNNKVYLSGYWGADATKYGTDALQKWGNSISSLRWNHIWKNKHFFNTTFYHSGYRYSVIETQEFRDYEGRATINDYALKMDVTSYLNPRNILDWGVSAIWHDLLPGELVSGSLDTSGDDVSLPDERGLESAIYVSSENRIGSRLTSSLGFRLTNFRNQGASDVYVYQENQPKSHATIVDTLRANTKENVKSYWRLLPRGTLKFQLGENSSTKLSYTSSIQYMHLLSNTTSPSSSDAWVMSGYNILPTFMQQYTTGIYRYFPLIDMNASVELYYRNSEDVVEYKNGANLVFNQTVETELIYGSERAYGVEFFVKKTFGRWTGWAGYTLSKVERKFENKFEELEINEGNYYPSDYDRTHDFALTVVFEMNKRWSISSNFVYYTGRPYSFPDSKYEIDGILVPNYPDRNHDRLSNYHRLDLAATYQISPYKKSGEKRKYESDLVFSVYNLYGRKNTQAYFFTADEDNPNQSSTQKLSVLAFPVPSITYNFRF</sequence>
<gene>
    <name evidence="5" type="ORF">N6H18_13535</name>
</gene>
<dbReference type="Proteomes" id="UP001065174">
    <property type="component" value="Chromosome"/>
</dbReference>
<dbReference type="SUPFAM" id="SSF56935">
    <property type="entry name" value="Porins"/>
    <property type="match status" value="1"/>
</dbReference>
<feature type="domain" description="TonB-dependent receptor plug" evidence="4">
    <location>
        <begin position="203"/>
        <end position="271"/>
    </location>
</feature>
<dbReference type="InterPro" id="IPR036942">
    <property type="entry name" value="Beta-barrel_TonB_sf"/>
</dbReference>
<evidence type="ECO:0000256" key="1">
    <source>
        <dbReference type="ARBA" id="ARBA00004442"/>
    </source>
</evidence>
<keyword evidence="5" id="KW-0675">Receptor</keyword>
<dbReference type="InterPro" id="IPR037066">
    <property type="entry name" value="Plug_dom_sf"/>
</dbReference>
<dbReference type="Pfam" id="PF07715">
    <property type="entry name" value="Plug"/>
    <property type="match status" value="1"/>
</dbReference>
<reference evidence="5" key="1">
    <citation type="submission" date="2022-09" db="EMBL/GenBank/DDBJ databases">
        <title>Comparative genomics and taxonomic characterization of three novel marine species of genus Reichenbachiella exhibiting antioxidant and polysaccharide degradation activities.</title>
        <authorList>
            <person name="Muhammad N."/>
            <person name="Lee Y.-J."/>
            <person name="Ko J."/>
            <person name="Kim S.-G."/>
        </authorList>
    </citation>
    <scope>NUCLEOTIDE SEQUENCE</scope>
    <source>
        <strain evidence="5">BKB1-1</strain>
    </source>
</reference>
<protein>
    <submittedName>
        <fullName evidence="5">TonB-dependent receptor</fullName>
    </submittedName>
</protein>
<keyword evidence="2" id="KW-0472">Membrane</keyword>
<dbReference type="Gene3D" id="2.170.130.10">
    <property type="entry name" value="TonB-dependent receptor, plug domain"/>
    <property type="match status" value="1"/>
</dbReference>
<name>A0ABY6CLH0_9BACT</name>
<dbReference type="Gene3D" id="2.60.40.1120">
    <property type="entry name" value="Carboxypeptidase-like, regulatory domain"/>
    <property type="match status" value="1"/>
</dbReference>
<dbReference type="SUPFAM" id="SSF49464">
    <property type="entry name" value="Carboxypeptidase regulatory domain-like"/>
    <property type="match status" value="1"/>
</dbReference>
<dbReference type="Pfam" id="PF13715">
    <property type="entry name" value="CarbopepD_reg_2"/>
    <property type="match status" value="1"/>
</dbReference>
<evidence type="ECO:0000313" key="6">
    <source>
        <dbReference type="Proteomes" id="UP001065174"/>
    </source>
</evidence>
<proteinExistence type="predicted"/>
<keyword evidence="6" id="KW-1185">Reference proteome</keyword>
<evidence type="ECO:0000256" key="2">
    <source>
        <dbReference type="ARBA" id="ARBA00023136"/>
    </source>
</evidence>
<dbReference type="InterPro" id="IPR008969">
    <property type="entry name" value="CarboxyPept-like_regulatory"/>
</dbReference>
<evidence type="ECO:0000313" key="5">
    <source>
        <dbReference type="EMBL" id="UXP31372.1"/>
    </source>
</evidence>
<evidence type="ECO:0000259" key="4">
    <source>
        <dbReference type="Pfam" id="PF07715"/>
    </source>
</evidence>
<dbReference type="InterPro" id="IPR012910">
    <property type="entry name" value="Plug_dom"/>
</dbReference>
<accession>A0ABY6CLH0</accession>
<dbReference type="RefSeq" id="WP_262308811.1">
    <property type="nucleotide sequence ID" value="NZ_CP106679.1"/>
</dbReference>
<keyword evidence="3" id="KW-0998">Cell outer membrane</keyword>
<comment type="subcellular location">
    <subcellularLocation>
        <location evidence="1">Cell outer membrane</location>
    </subcellularLocation>
</comment>